<dbReference type="EMBL" id="JAFNEN010001470">
    <property type="protein sequence ID" value="KAG8173848.1"/>
    <property type="molecule type" value="Genomic_DNA"/>
</dbReference>
<sequence>MSAVSNSTQCQVISRLKPDGFATVALDDVQCAVVMDTHWFCQSIHEQNWEQKVMDTLKEFRVANVYIPYGTLPLKKAADDGMNVIMAEKPFYLKYNCNQCTRERQCAVTKAYLNWRQIAKRQPCTLTHL</sequence>
<protein>
    <submittedName>
        <fullName evidence="1">Uncharacterized protein</fullName>
    </submittedName>
</protein>
<reference evidence="1 2" key="1">
    <citation type="journal article" date="2022" name="Nat. Ecol. Evol.">
        <title>A masculinizing supergene underlies an exaggerated male reproductive morph in a spider.</title>
        <authorList>
            <person name="Hendrickx F."/>
            <person name="De Corte Z."/>
            <person name="Sonet G."/>
            <person name="Van Belleghem S.M."/>
            <person name="Kostlbacher S."/>
            <person name="Vangestel C."/>
        </authorList>
    </citation>
    <scope>NUCLEOTIDE SEQUENCE [LARGE SCALE GENOMIC DNA]</scope>
    <source>
        <strain evidence="1">W744_W776</strain>
    </source>
</reference>
<dbReference type="Proteomes" id="UP000827092">
    <property type="component" value="Unassembled WGS sequence"/>
</dbReference>
<evidence type="ECO:0000313" key="1">
    <source>
        <dbReference type="EMBL" id="KAG8173848.1"/>
    </source>
</evidence>
<organism evidence="1 2">
    <name type="scientific">Oedothorax gibbosus</name>
    <dbReference type="NCBI Taxonomy" id="931172"/>
    <lineage>
        <taxon>Eukaryota</taxon>
        <taxon>Metazoa</taxon>
        <taxon>Ecdysozoa</taxon>
        <taxon>Arthropoda</taxon>
        <taxon>Chelicerata</taxon>
        <taxon>Arachnida</taxon>
        <taxon>Araneae</taxon>
        <taxon>Araneomorphae</taxon>
        <taxon>Entelegynae</taxon>
        <taxon>Araneoidea</taxon>
        <taxon>Linyphiidae</taxon>
        <taxon>Erigoninae</taxon>
        <taxon>Oedothorax</taxon>
    </lineage>
</organism>
<evidence type="ECO:0000313" key="2">
    <source>
        <dbReference type="Proteomes" id="UP000827092"/>
    </source>
</evidence>
<keyword evidence="2" id="KW-1185">Reference proteome</keyword>
<gene>
    <name evidence="1" type="ORF">JTE90_016337</name>
</gene>
<dbReference type="AlphaFoldDB" id="A0AAV6TQQ5"/>
<proteinExistence type="predicted"/>
<name>A0AAV6TQQ5_9ARAC</name>
<accession>A0AAV6TQQ5</accession>
<comment type="caution">
    <text evidence="1">The sequence shown here is derived from an EMBL/GenBank/DDBJ whole genome shotgun (WGS) entry which is preliminary data.</text>
</comment>